<dbReference type="InterPro" id="IPR012334">
    <property type="entry name" value="Pectin_lyas_fold"/>
</dbReference>
<keyword evidence="4" id="KW-1185">Reference proteome</keyword>
<reference evidence="3 4" key="1">
    <citation type="submission" date="2020-10" db="EMBL/GenBank/DDBJ databases">
        <title>Phylogeny of dyella-like bacteria.</title>
        <authorList>
            <person name="Fu J."/>
        </authorList>
    </citation>
    <scope>NUCLEOTIDE SEQUENCE [LARGE SCALE GENOMIC DNA]</scope>
    <source>
        <strain evidence="3 4">JP1</strain>
    </source>
</reference>
<comment type="caution">
    <text evidence="3">The sequence shown here is derived from an EMBL/GenBank/DDBJ whole genome shotgun (WGS) entry which is preliminary data.</text>
</comment>
<keyword evidence="1" id="KW-1015">Disulfide bond</keyword>
<dbReference type="InterPro" id="IPR011050">
    <property type="entry name" value="Pectin_lyase_fold/virulence"/>
</dbReference>
<sequence>MKRAANDDQASDTRRDFLRRSLQLSLPALLLSTLPTPLKAWAGQPQGGASGVVINVRDKGAKGDGTHDDTAAIQSAIDALPAAGGTVTIPPGNYMIDASRAISLRSNMSLQMAPTAQLTAIANNLPRSHVIKVWRVNNVQIVGGRIVGERNGHMGTTGEWGYGLNIEASNNVSVSDLHISDCWGDGIWVGALGPDGNAVPATNVTINRVISTGNRRQGMSIGPVNGVTVMNSTFSNTQGTKPEAGIDIEPQGQGMAQNITISHCTITGNHGTGLETHDNVAGLVIKDCAIHDNAGYGILTVGGKLGVGPSQITIADNVISDNGLIGITIAGNTNRAQITGNTLDGNSNRYFHRVISALSLRSSDAQNRELRIDDSTRGVALSGNKISS</sequence>
<dbReference type="SMART" id="SM00710">
    <property type="entry name" value="PbH1"/>
    <property type="match status" value="8"/>
</dbReference>
<evidence type="ECO:0000256" key="1">
    <source>
        <dbReference type="ARBA" id="ARBA00023157"/>
    </source>
</evidence>
<dbReference type="RefSeq" id="WP_404543762.1">
    <property type="nucleotide sequence ID" value="NZ_JADIKJ010000001.1"/>
</dbReference>
<dbReference type="Proteomes" id="UP001620461">
    <property type="component" value="Unassembled WGS sequence"/>
</dbReference>
<evidence type="ECO:0000313" key="4">
    <source>
        <dbReference type="Proteomes" id="UP001620461"/>
    </source>
</evidence>
<proteinExistence type="predicted"/>
<feature type="domain" description="Rhamnogalacturonase A/B/Epimerase-like pectate lyase" evidence="2">
    <location>
        <begin position="54"/>
        <end position="298"/>
    </location>
</feature>
<gene>
    <name evidence="3" type="ORF">ISP15_00250</name>
</gene>
<name>A0ABW8JCG9_9GAMM</name>
<accession>A0ABW8JCG9</accession>
<dbReference type="InterPro" id="IPR006626">
    <property type="entry name" value="PbH1"/>
</dbReference>
<dbReference type="InterPro" id="IPR006311">
    <property type="entry name" value="TAT_signal"/>
</dbReference>
<organism evidence="3 4">
    <name type="scientific">Dyella jejuensis</name>
    <dbReference type="NCBI Taxonomy" id="1432009"/>
    <lineage>
        <taxon>Bacteria</taxon>
        <taxon>Pseudomonadati</taxon>
        <taxon>Pseudomonadota</taxon>
        <taxon>Gammaproteobacteria</taxon>
        <taxon>Lysobacterales</taxon>
        <taxon>Rhodanobacteraceae</taxon>
        <taxon>Dyella</taxon>
    </lineage>
</organism>
<dbReference type="EMBL" id="JADIKJ010000001">
    <property type="protein sequence ID" value="MFK2898767.1"/>
    <property type="molecule type" value="Genomic_DNA"/>
</dbReference>
<protein>
    <submittedName>
        <fullName evidence="3">Right-handed parallel beta-helix repeat-containing protein</fullName>
    </submittedName>
</protein>
<dbReference type="PROSITE" id="PS51318">
    <property type="entry name" value="TAT"/>
    <property type="match status" value="1"/>
</dbReference>
<evidence type="ECO:0000313" key="3">
    <source>
        <dbReference type="EMBL" id="MFK2898767.1"/>
    </source>
</evidence>
<dbReference type="PANTHER" id="PTHR31736">
    <property type="match status" value="1"/>
</dbReference>
<dbReference type="SUPFAM" id="SSF51126">
    <property type="entry name" value="Pectin lyase-like"/>
    <property type="match status" value="1"/>
</dbReference>
<evidence type="ECO:0000259" key="2">
    <source>
        <dbReference type="Pfam" id="PF12708"/>
    </source>
</evidence>
<dbReference type="Pfam" id="PF12708">
    <property type="entry name" value="Pect-lyase_RHGA_epim"/>
    <property type="match status" value="1"/>
</dbReference>
<dbReference type="InterPro" id="IPR024535">
    <property type="entry name" value="RHGA/B-epi-like_pectate_lyase"/>
</dbReference>
<dbReference type="PANTHER" id="PTHR31736:SF19">
    <property type="entry name" value="PECTIN LYASE SUPERFAMILY PROTEIN-RELATED"/>
    <property type="match status" value="1"/>
</dbReference>
<dbReference type="Gene3D" id="2.160.20.10">
    <property type="entry name" value="Single-stranded right-handed beta-helix, Pectin lyase-like"/>
    <property type="match status" value="1"/>
</dbReference>